<evidence type="ECO:0008006" key="4">
    <source>
        <dbReference type="Google" id="ProtNLM"/>
    </source>
</evidence>
<feature type="transmembrane region" description="Helical" evidence="1">
    <location>
        <begin position="322"/>
        <end position="339"/>
    </location>
</feature>
<dbReference type="EMBL" id="BAABIS010000001">
    <property type="protein sequence ID" value="GAA4840107.1"/>
    <property type="molecule type" value="Genomic_DNA"/>
</dbReference>
<accession>A0ABP9DCL0</accession>
<keyword evidence="3" id="KW-1185">Reference proteome</keyword>
<comment type="caution">
    <text evidence="2">The sequence shown here is derived from an EMBL/GenBank/DDBJ whole genome shotgun (WGS) entry which is preliminary data.</text>
</comment>
<feature type="transmembrane region" description="Helical" evidence="1">
    <location>
        <begin position="204"/>
        <end position="225"/>
    </location>
</feature>
<feature type="transmembrane region" description="Helical" evidence="1">
    <location>
        <begin position="174"/>
        <end position="192"/>
    </location>
</feature>
<organism evidence="2 3">
    <name type="scientific">Kitasatospora terrestris</name>
    <dbReference type="NCBI Taxonomy" id="258051"/>
    <lineage>
        <taxon>Bacteria</taxon>
        <taxon>Bacillati</taxon>
        <taxon>Actinomycetota</taxon>
        <taxon>Actinomycetes</taxon>
        <taxon>Kitasatosporales</taxon>
        <taxon>Streptomycetaceae</taxon>
        <taxon>Kitasatospora</taxon>
    </lineage>
</organism>
<keyword evidence="1" id="KW-0812">Transmembrane</keyword>
<feature type="transmembrane region" description="Helical" evidence="1">
    <location>
        <begin position="6"/>
        <end position="23"/>
    </location>
</feature>
<dbReference type="Proteomes" id="UP001501752">
    <property type="component" value="Unassembled WGS sequence"/>
</dbReference>
<dbReference type="RefSeq" id="WP_345695920.1">
    <property type="nucleotide sequence ID" value="NZ_BAABIS010000001.1"/>
</dbReference>
<gene>
    <name evidence="2" type="ORF">GCM10023235_14450</name>
</gene>
<keyword evidence="1" id="KW-1133">Transmembrane helix</keyword>
<feature type="transmembrane region" description="Helical" evidence="1">
    <location>
        <begin position="43"/>
        <end position="64"/>
    </location>
</feature>
<feature type="transmembrane region" description="Helical" evidence="1">
    <location>
        <begin position="146"/>
        <end position="168"/>
    </location>
</feature>
<proteinExistence type="predicted"/>
<name>A0ABP9DCL0_9ACTN</name>
<feature type="transmembrane region" description="Helical" evidence="1">
    <location>
        <begin position="294"/>
        <end position="313"/>
    </location>
</feature>
<reference evidence="3" key="1">
    <citation type="journal article" date="2019" name="Int. J. Syst. Evol. Microbiol.">
        <title>The Global Catalogue of Microorganisms (GCM) 10K type strain sequencing project: providing services to taxonomists for standard genome sequencing and annotation.</title>
        <authorList>
            <consortium name="The Broad Institute Genomics Platform"/>
            <consortium name="The Broad Institute Genome Sequencing Center for Infectious Disease"/>
            <person name="Wu L."/>
            <person name="Ma J."/>
        </authorList>
    </citation>
    <scope>NUCLEOTIDE SEQUENCE [LARGE SCALE GENOMIC DNA]</scope>
    <source>
        <strain evidence="3">JCM 13006</strain>
    </source>
</reference>
<evidence type="ECO:0000313" key="3">
    <source>
        <dbReference type="Proteomes" id="UP001501752"/>
    </source>
</evidence>
<evidence type="ECO:0000256" key="1">
    <source>
        <dbReference type="SAM" id="Phobius"/>
    </source>
</evidence>
<keyword evidence="1" id="KW-0472">Membrane</keyword>
<protein>
    <recommendedName>
        <fullName evidence="4">DUF2029 domain-containing protein</fullName>
    </recommendedName>
</protein>
<feature type="transmembrane region" description="Helical" evidence="1">
    <location>
        <begin position="351"/>
        <end position="369"/>
    </location>
</feature>
<sequence>MTLTETLVVATAAATVPAGLLLGPRLLRRPAAPRAGRTVAPELVLAAVIALIYLNQLFCAAYLLRVHGGDTTFVTRYLPTGWFAQPTGNPLVRALADHLPAPDLFAPTVLRVQAFLELPFVLFAYATVLRRLSPALYRTVLGSRPLVWSTALGYTAVFGVVEWGLYNPWTAQDLVLRTVSALVTAPVLTALARREPGPDRPLGTLGLLRFTAALWAVGQLVMAVYDTALLYNLRHLAGRWDELLLAALLLAATVRWQPTDAPDGSGTLALQEVLRRFLVLFLAPALPIRYGLEFGIPWVAALGALLVAAVALADRQVRDGRLPLLLAAAVGLVSAYLAAKALTDTYYESGLLRAMAALLLASTLVCAAADRLAARRRSPAGAAG</sequence>
<evidence type="ECO:0000313" key="2">
    <source>
        <dbReference type="EMBL" id="GAA4840107.1"/>
    </source>
</evidence>